<proteinExistence type="predicted"/>
<evidence type="ECO:0000313" key="3">
    <source>
        <dbReference type="Proteomes" id="UP000076023"/>
    </source>
</evidence>
<gene>
    <name evidence="2" type="ORF">TSACC_22280</name>
</gene>
<reference evidence="3" key="1">
    <citation type="journal article" date="2017" name="Genome Announc.">
        <title>Draft Genome Sequence of Terrimicrobium sacchariphilum NM-5T, a Facultative Anaerobic Soil Bacterium of the Class Spartobacteria.</title>
        <authorList>
            <person name="Qiu Y.L."/>
            <person name="Tourlousse D.M."/>
            <person name="Matsuura N."/>
            <person name="Ohashi A."/>
            <person name="Sekiguchi Y."/>
        </authorList>
    </citation>
    <scope>NUCLEOTIDE SEQUENCE [LARGE SCALE GENOMIC DNA]</scope>
    <source>
        <strain evidence="3">NM-5</strain>
    </source>
</reference>
<protein>
    <submittedName>
        <fullName evidence="2">4-methyl-5(B-hydroxyethyl)-thiazole monophosphate biosynthesis</fullName>
    </submittedName>
</protein>
<dbReference type="SUPFAM" id="SSF52317">
    <property type="entry name" value="Class I glutamine amidotransferase-like"/>
    <property type="match status" value="1"/>
</dbReference>
<dbReference type="FunCoup" id="A0A146G8M9">
    <property type="interactions" value="333"/>
</dbReference>
<dbReference type="EMBL" id="BDCO01000002">
    <property type="protein sequence ID" value="GAT33860.1"/>
    <property type="molecule type" value="Genomic_DNA"/>
</dbReference>
<dbReference type="RefSeq" id="WP_075079545.1">
    <property type="nucleotide sequence ID" value="NZ_BDCO01000002.1"/>
</dbReference>
<dbReference type="PANTHER" id="PTHR48094">
    <property type="entry name" value="PROTEIN/NUCLEIC ACID DEGLYCASE DJ-1-RELATED"/>
    <property type="match status" value="1"/>
</dbReference>
<evidence type="ECO:0000259" key="1">
    <source>
        <dbReference type="Pfam" id="PF01965"/>
    </source>
</evidence>
<feature type="domain" description="DJ-1/PfpI" evidence="1">
    <location>
        <begin position="3"/>
        <end position="162"/>
    </location>
</feature>
<sequence length="179" mass="18687">MSKRVLCLLSPGFEEIEAVTPIDLLRRADVEVTLAALGETLSVTGRSGIILQADVLLSQVNGRDFDLLFLPGGPGVKGMREDGRPAALARTFAAEGKTVTAICAAPTILHDAGLLAGKAFTAHFSVREELSGAREGRVVTDGGVITSRGAGTALDFGLELLRELCGPEKAEEVAKSIMA</sequence>
<dbReference type="Gene3D" id="3.40.50.880">
    <property type="match status" value="1"/>
</dbReference>
<dbReference type="STRING" id="690879.TSACC_22280"/>
<keyword evidence="3" id="KW-1185">Reference proteome</keyword>
<organism evidence="2 3">
    <name type="scientific">Terrimicrobium sacchariphilum</name>
    <dbReference type="NCBI Taxonomy" id="690879"/>
    <lineage>
        <taxon>Bacteria</taxon>
        <taxon>Pseudomonadati</taxon>
        <taxon>Verrucomicrobiota</taxon>
        <taxon>Terrimicrobiia</taxon>
        <taxon>Terrimicrobiales</taxon>
        <taxon>Terrimicrobiaceae</taxon>
        <taxon>Terrimicrobium</taxon>
    </lineage>
</organism>
<evidence type="ECO:0000313" key="2">
    <source>
        <dbReference type="EMBL" id="GAT33860.1"/>
    </source>
</evidence>
<dbReference type="Proteomes" id="UP000076023">
    <property type="component" value="Unassembled WGS sequence"/>
</dbReference>
<dbReference type="InterPro" id="IPR050325">
    <property type="entry name" value="Prot/Nucl_acid_deglycase"/>
</dbReference>
<name>A0A146G8M9_TERSA</name>
<dbReference type="InterPro" id="IPR002818">
    <property type="entry name" value="DJ-1/PfpI"/>
</dbReference>
<dbReference type="CDD" id="cd03135">
    <property type="entry name" value="GATase1_DJ-1"/>
    <property type="match status" value="1"/>
</dbReference>
<dbReference type="PANTHER" id="PTHR48094:SF12">
    <property type="entry name" value="PARKINSON DISEASE PROTEIN 7 HOMOLOG"/>
    <property type="match status" value="1"/>
</dbReference>
<comment type="caution">
    <text evidence="2">The sequence shown here is derived from an EMBL/GenBank/DDBJ whole genome shotgun (WGS) entry which is preliminary data.</text>
</comment>
<dbReference type="OrthoDB" id="9800516at2"/>
<dbReference type="NCBIfam" id="TIGR01383">
    <property type="entry name" value="not_thiJ"/>
    <property type="match status" value="1"/>
</dbReference>
<dbReference type="InterPro" id="IPR029062">
    <property type="entry name" value="Class_I_gatase-like"/>
</dbReference>
<dbReference type="InterPro" id="IPR006287">
    <property type="entry name" value="DJ-1"/>
</dbReference>
<dbReference type="AlphaFoldDB" id="A0A146G8M9"/>
<dbReference type="Pfam" id="PF01965">
    <property type="entry name" value="DJ-1_PfpI"/>
    <property type="match status" value="1"/>
</dbReference>
<dbReference type="InParanoid" id="A0A146G8M9"/>
<dbReference type="GO" id="GO:0005737">
    <property type="term" value="C:cytoplasm"/>
    <property type="evidence" value="ECO:0007669"/>
    <property type="project" value="TreeGrafter"/>
</dbReference>
<accession>A0A146G8M9</accession>